<evidence type="ECO:0000313" key="5">
    <source>
        <dbReference type="EMBL" id="CDX60325.1"/>
    </source>
</evidence>
<dbReference type="GO" id="GO:0030246">
    <property type="term" value="F:carbohydrate binding"/>
    <property type="evidence" value="ECO:0007669"/>
    <property type="project" value="UniProtKB-ARBA"/>
</dbReference>
<keyword evidence="3" id="KW-0732">Signal</keyword>
<evidence type="ECO:0000256" key="2">
    <source>
        <dbReference type="ARBA" id="ARBA00007639"/>
    </source>
</evidence>
<dbReference type="InterPro" id="IPR028082">
    <property type="entry name" value="Peripla_BP_I"/>
</dbReference>
<dbReference type="EMBL" id="CCND01000023">
    <property type="protein sequence ID" value="CDX60325.1"/>
    <property type="molecule type" value="Genomic_DNA"/>
</dbReference>
<comment type="similarity">
    <text evidence="2">Belongs to the bacterial solute-binding protein 2 family.</text>
</comment>
<comment type="subcellular location">
    <subcellularLocation>
        <location evidence="1">Cell envelope</location>
    </subcellularLocation>
</comment>
<dbReference type="PANTHER" id="PTHR46847:SF1">
    <property type="entry name" value="D-ALLOSE-BINDING PERIPLASMIC PROTEIN-RELATED"/>
    <property type="match status" value="1"/>
</dbReference>
<reference evidence="6" key="1">
    <citation type="submission" date="2014-08" db="EMBL/GenBank/DDBJ databases">
        <authorList>
            <person name="Edwards T."/>
        </authorList>
    </citation>
    <scope>NUCLEOTIDE SEQUENCE [LARGE SCALE GENOMIC DNA]</scope>
</reference>
<sequence>MAITGLGPHGERAVPADQVGLSGADADAARKRNFSVAVVLHTTVSDWAKEELAGIVATLGRYGAAVVEVIDCAFDVDRQVAELQRLATEPVDAVISIPIGSARAADAHRAIAAAGKKLLLLDNAPTGMLPGKDYVSVISTDNFGLGQIGAELLARHVAPGGTVGVLAYGVDFFATHEREIAFRKWMATHRPDLSLVRGKFADVTQAKAATAGLLQGNPDLAGLFAVWDVPAAGAIAAIRDAGKTIPITTVDLGNDVAADLAAGGLIKGIAAQLPYDQGVAVGIATILGLLDRQPPPWIALPGLGVTASNVVEAYQVVWRAPAPAALLKARKPRKTMP</sequence>
<evidence type="ECO:0000313" key="6">
    <source>
        <dbReference type="Proteomes" id="UP000182888"/>
    </source>
</evidence>
<proteinExistence type="inferred from homology"/>
<accession>A0A0K2W307</accession>
<dbReference type="Proteomes" id="UP000182888">
    <property type="component" value="Unassembled WGS sequence"/>
</dbReference>
<dbReference type="InterPro" id="IPR025997">
    <property type="entry name" value="SBP_2_dom"/>
</dbReference>
<dbReference type="Pfam" id="PF13407">
    <property type="entry name" value="Peripla_BP_4"/>
    <property type="match status" value="1"/>
</dbReference>
<dbReference type="Gene3D" id="3.40.50.2300">
    <property type="match status" value="2"/>
</dbReference>
<evidence type="ECO:0000256" key="3">
    <source>
        <dbReference type="ARBA" id="ARBA00022729"/>
    </source>
</evidence>
<dbReference type="PANTHER" id="PTHR46847">
    <property type="entry name" value="D-ALLOSE-BINDING PERIPLASMIC PROTEIN-RELATED"/>
    <property type="match status" value="1"/>
</dbReference>
<feature type="domain" description="Periplasmic binding protein" evidence="4">
    <location>
        <begin position="36"/>
        <end position="279"/>
    </location>
</feature>
<name>A0A0K2W307_MESPL</name>
<gene>
    <name evidence="5" type="ORF">MPL1032_30186</name>
</gene>
<dbReference type="GO" id="GO:0030313">
    <property type="term" value="C:cell envelope"/>
    <property type="evidence" value="ECO:0007669"/>
    <property type="project" value="UniProtKB-SubCell"/>
</dbReference>
<dbReference type="AlphaFoldDB" id="A0A0K2W307"/>
<evidence type="ECO:0000259" key="4">
    <source>
        <dbReference type="Pfam" id="PF13407"/>
    </source>
</evidence>
<protein>
    <submittedName>
        <fullName evidence="5">Sugar binding protein of sugar ABC transporter</fullName>
    </submittedName>
</protein>
<evidence type="ECO:0000256" key="1">
    <source>
        <dbReference type="ARBA" id="ARBA00004196"/>
    </source>
</evidence>
<organism evidence="5 6">
    <name type="scientific">Mesorhizobium plurifarium</name>
    <dbReference type="NCBI Taxonomy" id="69974"/>
    <lineage>
        <taxon>Bacteria</taxon>
        <taxon>Pseudomonadati</taxon>
        <taxon>Pseudomonadota</taxon>
        <taxon>Alphaproteobacteria</taxon>
        <taxon>Hyphomicrobiales</taxon>
        <taxon>Phyllobacteriaceae</taxon>
        <taxon>Mesorhizobium</taxon>
    </lineage>
</organism>
<dbReference type="SUPFAM" id="SSF53822">
    <property type="entry name" value="Periplasmic binding protein-like I"/>
    <property type="match status" value="1"/>
</dbReference>